<dbReference type="InterPro" id="IPR001283">
    <property type="entry name" value="CRISP-related"/>
</dbReference>
<dbReference type="AlphaFoldDB" id="A0ABD2PKP3"/>
<dbReference type="InterPro" id="IPR014044">
    <property type="entry name" value="CAP_dom"/>
</dbReference>
<proteinExistence type="predicted"/>
<evidence type="ECO:0000313" key="2">
    <source>
        <dbReference type="EMBL" id="KAL3308054.1"/>
    </source>
</evidence>
<organism evidence="2 3">
    <name type="scientific">Cichlidogyrus casuarinus</name>
    <dbReference type="NCBI Taxonomy" id="1844966"/>
    <lineage>
        <taxon>Eukaryota</taxon>
        <taxon>Metazoa</taxon>
        <taxon>Spiralia</taxon>
        <taxon>Lophotrochozoa</taxon>
        <taxon>Platyhelminthes</taxon>
        <taxon>Monogenea</taxon>
        <taxon>Monopisthocotylea</taxon>
        <taxon>Dactylogyridea</taxon>
        <taxon>Ancyrocephalidae</taxon>
        <taxon>Cichlidogyrus</taxon>
    </lineage>
</organism>
<dbReference type="SMART" id="SM00198">
    <property type="entry name" value="SCP"/>
    <property type="match status" value="1"/>
</dbReference>
<protein>
    <submittedName>
        <fullName evidence="2">Peptidase inhibitor 16</fullName>
    </submittedName>
</protein>
<keyword evidence="3" id="KW-1185">Reference proteome</keyword>
<accession>A0ABD2PKP3</accession>
<dbReference type="EMBL" id="JBJKFK010005965">
    <property type="protein sequence ID" value="KAL3308054.1"/>
    <property type="molecule type" value="Genomic_DNA"/>
</dbReference>
<gene>
    <name evidence="2" type="primary">PI16_4</name>
    <name evidence="2" type="ORF">Ciccas_013419</name>
</gene>
<reference evidence="2 3" key="1">
    <citation type="submission" date="2024-11" db="EMBL/GenBank/DDBJ databases">
        <title>Adaptive evolution of stress response genes in parasites aligns with host niche diversity.</title>
        <authorList>
            <person name="Hahn C."/>
            <person name="Resl P."/>
        </authorList>
    </citation>
    <scope>NUCLEOTIDE SEQUENCE [LARGE SCALE GENOMIC DNA]</scope>
    <source>
        <strain evidence="2">EGGRZ-B1_66</strain>
        <tissue evidence="2">Body</tissue>
    </source>
</reference>
<dbReference type="Pfam" id="PF00188">
    <property type="entry name" value="CAP"/>
    <property type="match status" value="1"/>
</dbReference>
<dbReference type="InterPro" id="IPR035940">
    <property type="entry name" value="CAP_sf"/>
</dbReference>
<dbReference type="Proteomes" id="UP001626550">
    <property type="component" value="Unassembled WGS sequence"/>
</dbReference>
<evidence type="ECO:0000259" key="1">
    <source>
        <dbReference type="SMART" id="SM00198"/>
    </source>
</evidence>
<dbReference type="Gene3D" id="3.40.33.10">
    <property type="entry name" value="CAP"/>
    <property type="match status" value="1"/>
</dbReference>
<dbReference type="PANTHER" id="PTHR10334">
    <property type="entry name" value="CYSTEINE-RICH SECRETORY PROTEIN-RELATED"/>
    <property type="match status" value="1"/>
</dbReference>
<dbReference type="PRINTS" id="PR00837">
    <property type="entry name" value="V5TPXLIKE"/>
</dbReference>
<feature type="domain" description="SCP" evidence="1">
    <location>
        <begin position="1"/>
        <end position="117"/>
    </location>
</feature>
<evidence type="ECO:0000313" key="3">
    <source>
        <dbReference type="Proteomes" id="UP001626550"/>
    </source>
</evidence>
<sequence length="162" mass="18013">MLAMVWDDALAATAKKHAETCKFEHSQGGGFGENLAAGTPDTYPFENLVVAWRKEKVDFKYPTTCNAGKVCGHYTQQIWATSDKVGCGIAVCPKDSVFTESNSRYLVCQYLPPYVVFGHVNTLRIAVTMWDNRPIVKELLARPVQLVLLASIDFVQERNPQG</sequence>
<dbReference type="SUPFAM" id="SSF55797">
    <property type="entry name" value="PR-1-like"/>
    <property type="match status" value="1"/>
</dbReference>
<name>A0ABD2PKP3_9PLAT</name>
<comment type="caution">
    <text evidence="2">The sequence shown here is derived from an EMBL/GenBank/DDBJ whole genome shotgun (WGS) entry which is preliminary data.</text>
</comment>